<dbReference type="EMBL" id="MCFC01000117">
    <property type="protein sequence ID" value="ORY21156.1"/>
    <property type="molecule type" value="Genomic_DNA"/>
</dbReference>
<feature type="region of interest" description="Disordered" evidence="1">
    <location>
        <begin position="69"/>
        <end position="139"/>
    </location>
</feature>
<reference evidence="2 3" key="1">
    <citation type="submission" date="2016-07" db="EMBL/GenBank/DDBJ databases">
        <title>Pervasive Adenine N6-methylation of Active Genes in Fungi.</title>
        <authorList>
            <consortium name="DOE Joint Genome Institute"/>
            <person name="Mondo S.J."/>
            <person name="Dannebaum R.O."/>
            <person name="Kuo R.C."/>
            <person name="Labutti K."/>
            <person name="Haridas S."/>
            <person name="Kuo A."/>
            <person name="Salamov A."/>
            <person name="Ahrendt S.R."/>
            <person name="Lipzen A."/>
            <person name="Sullivan W."/>
            <person name="Andreopoulos W.B."/>
            <person name="Clum A."/>
            <person name="Lindquist E."/>
            <person name="Daum C."/>
            <person name="Ramamoorthy G.K."/>
            <person name="Gryganskyi A."/>
            <person name="Culley D."/>
            <person name="Magnuson J.K."/>
            <person name="James T.Y."/>
            <person name="O'Malley M.A."/>
            <person name="Stajich J.E."/>
            <person name="Spatafora J.W."/>
            <person name="Visel A."/>
            <person name="Grigoriev I.V."/>
        </authorList>
    </citation>
    <scope>NUCLEOTIDE SEQUENCE [LARGE SCALE GENOMIC DNA]</scope>
    <source>
        <strain evidence="2 3">68-887.2</strain>
    </source>
</reference>
<feature type="region of interest" description="Disordered" evidence="1">
    <location>
        <begin position="170"/>
        <end position="408"/>
    </location>
</feature>
<feature type="compositionally biased region" description="Polar residues" evidence="1">
    <location>
        <begin position="104"/>
        <end position="116"/>
    </location>
</feature>
<accession>A0A1Y2AF85</accession>
<proteinExistence type="predicted"/>
<feature type="region of interest" description="Disordered" evidence="1">
    <location>
        <begin position="427"/>
        <end position="654"/>
    </location>
</feature>
<feature type="compositionally biased region" description="Basic and acidic residues" evidence="1">
    <location>
        <begin position="372"/>
        <end position="392"/>
    </location>
</feature>
<feature type="region of interest" description="Disordered" evidence="1">
    <location>
        <begin position="702"/>
        <end position="744"/>
    </location>
</feature>
<protein>
    <submittedName>
        <fullName evidence="2">Uncharacterized protein</fullName>
    </submittedName>
</protein>
<feature type="compositionally biased region" description="Basic and acidic residues" evidence="1">
    <location>
        <begin position="450"/>
        <end position="471"/>
    </location>
</feature>
<evidence type="ECO:0000313" key="2">
    <source>
        <dbReference type="EMBL" id="ORY21156.1"/>
    </source>
</evidence>
<feature type="region of interest" description="Disordered" evidence="1">
    <location>
        <begin position="790"/>
        <end position="871"/>
    </location>
</feature>
<gene>
    <name evidence="2" type="ORF">BCR39DRAFT_554155</name>
</gene>
<dbReference type="AlphaFoldDB" id="A0A1Y2AF85"/>
<dbReference type="OrthoDB" id="431557at2759"/>
<feature type="compositionally biased region" description="Basic and acidic residues" evidence="1">
    <location>
        <begin position="544"/>
        <end position="553"/>
    </location>
</feature>
<name>A0A1Y2AF85_9TREE</name>
<comment type="caution">
    <text evidence="2">The sequence shown here is derived from an EMBL/GenBank/DDBJ whole genome shotgun (WGS) entry which is preliminary data.</text>
</comment>
<evidence type="ECO:0000313" key="3">
    <source>
        <dbReference type="Proteomes" id="UP000193986"/>
    </source>
</evidence>
<feature type="compositionally biased region" description="Basic and acidic residues" evidence="1">
    <location>
        <begin position="430"/>
        <end position="443"/>
    </location>
</feature>
<dbReference type="Proteomes" id="UP000193986">
    <property type="component" value="Unassembled WGS sequence"/>
</dbReference>
<feature type="compositionally biased region" description="Low complexity" evidence="1">
    <location>
        <begin position="35"/>
        <end position="46"/>
    </location>
</feature>
<organism evidence="2 3">
    <name type="scientific">Naematelia encephala</name>
    <dbReference type="NCBI Taxonomy" id="71784"/>
    <lineage>
        <taxon>Eukaryota</taxon>
        <taxon>Fungi</taxon>
        <taxon>Dikarya</taxon>
        <taxon>Basidiomycota</taxon>
        <taxon>Agaricomycotina</taxon>
        <taxon>Tremellomycetes</taxon>
        <taxon>Tremellales</taxon>
        <taxon>Naemateliaceae</taxon>
        <taxon>Naematelia</taxon>
    </lineage>
</organism>
<sequence>MNRRNISAALPGKPYTPPASMGPAPPLPPGPPPAQQAYPQQADQGQAHAAAWAAYYQAQGIAAPLTYAASPQAAQPAAPAQASGSNPYANYGYGAGARHGNGQAAFQGQATGSIGPSQPYRPPVSAPAQPYAAPTQPAAAYAQQYPQAAGAYQGQQAYPAQQYPAQPVYAGQQQQPYAGWPAQQQQGYTAPAQGQAYQAPAPQQPFYPQAQQSQQYTPQPQANSSPYRPQTPTPMHNQNRPYQPQPGHRLPSGPGRPPMTAPTGPQGGFPPAKRPRFDGPGGMNGMAGMAQPNRPPVRPAVRPGPNMGQPGFNAGMARPPAANRASVPPVVRPPIRLGMGGPPPNLGPRGAVPMRGRGGGPVNAPRGPANMRRNDRGGSVAKKVDSKSDRDKEKKHRDKEKELKTTMTDFRIVGIEMKELGWKWGLVDGQDDKADVVEEKEDVHEDEEKEQPKEEESGPKVEPEDAKKEADQVNGENSEEATAETSELKVEAKAEDAPDTNGGTEPAVDVHAQTVEQDATDVGVEEKRGEKRKAKTPDGDDDEHSNKRPDYHLTHNKPTQGNHESNSNRFRIYFESPPELDRIPKAARRNPNKRWKRESSSVAPSRAEDVENGDVPVAPEESRDEDEVAGNTEAKDGVLTAEITGETPVPNDLDPAETITAIEAQADDAIALPLETPIDVTVKTTNTEVLLDAAIAAVEARPPVSAPATTEDDPKGEDAALPNPEETTTSVLEALPPPEATSVGEEVVEVGDISMVTDPGIVADVVASTEEAVAADTVPEAVEEPLTQVEPAQDAQDAPAENSGEPTAPVETAPSSEATPVPDASAAEVESTLAKSAENAASAYKSRTRRRSSVSSIDSRDEDPEATLDGPSFNRLSILYEDSKRRLCFDAAVVERVKIHRADGKIEVILLPLKIGEITEEKPKAEGEADEGKPDVEVKTSLPKGVLVETYDDTDQRFVSVHPEKLEELWKETTNSAESVPPVHKAFSSAATSGLTIVVHLNKKRPLSEPKWCRTNQADEWLLEQFGSRVASSSSGWSGKLEIVDPDPVCVS</sequence>
<evidence type="ECO:0000256" key="1">
    <source>
        <dbReference type="SAM" id="MobiDB-lite"/>
    </source>
</evidence>
<feature type="compositionally biased region" description="Low complexity" evidence="1">
    <location>
        <begin position="170"/>
        <end position="222"/>
    </location>
</feature>
<feature type="compositionally biased region" description="Basic and acidic residues" evidence="1">
    <location>
        <begin position="486"/>
        <end position="496"/>
    </location>
</feature>
<feature type="region of interest" description="Disordered" evidence="1">
    <location>
        <begin position="1"/>
        <end position="46"/>
    </location>
</feature>
<feature type="compositionally biased region" description="Polar residues" evidence="1">
    <location>
        <begin position="556"/>
        <end position="569"/>
    </location>
</feature>
<feature type="compositionally biased region" description="Low complexity" evidence="1">
    <location>
        <begin position="126"/>
        <end position="139"/>
    </location>
</feature>
<dbReference type="InParanoid" id="A0A1Y2AF85"/>
<feature type="compositionally biased region" description="Pro residues" evidence="1">
    <location>
        <begin position="23"/>
        <end position="34"/>
    </location>
</feature>
<feature type="compositionally biased region" description="Low complexity" evidence="1">
    <location>
        <begin position="69"/>
        <end position="83"/>
    </location>
</feature>
<keyword evidence="3" id="KW-1185">Reference proteome</keyword>
<feature type="compositionally biased region" description="Polar residues" evidence="1">
    <location>
        <begin position="223"/>
        <end position="242"/>
    </location>
</feature>
<dbReference type="STRING" id="71784.A0A1Y2AF85"/>
<feature type="compositionally biased region" description="Basic residues" evidence="1">
    <location>
        <begin position="585"/>
        <end position="596"/>
    </location>
</feature>